<dbReference type="EMBL" id="FOCP01000018">
    <property type="protein sequence ID" value="SEN43708.1"/>
    <property type="molecule type" value="Genomic_DNA"/>
</dbReference>
<accession>A0A1H8GK70</accession>
<dbReference type="InterPro" id="IPR003615">
    <property type="entry name" value="HNH_nuc"/>
</dbReference>
<feature type="domain" description="HNH nuclease" evidence="1">
    <location>
        <begin position="47"/>
        <end position="122"/>
    </location>
</feature>
<organism evidence="2 3">
    <name type="scientific">Nitrosomonas marina</name>
    <dbReference type="NCBI Taxonomy" id="917"/>
    <lineage>
        <taxon>Bacteria</taxon>
        <taxon>Pseudomonadati</taxon>
        <taxon>Pseudomonadota</taxon>
        <taxon>Betaproteobacteria</taxon>
        <taxon>Nitrosomonadales</taxon>
        <taxon>Nitrosomonadaceae</taxon>
        <taxon>Nitrosomonas</taxon>
    </lineage>
</organism>
<dbReference type="AlphaFoldDB" id="A0A1H8GK70"/>
<dbReference type="Proteomes" id="UP000199459">
    <property type="component" value="Unassembled WGS sequence"/>
</dbReference>
<evidence type="ECO:0000313" key="3">
    <source>
        <dbReference type="Proteomes" id="UP000199459"/>
    </source>
</evidence>
<proteinExistence type="predicted"/>
<dbReference type="SMART" id="SM00507">
    <property type="entry name" value="HNHc"/>
    <property type="match status" value="1"/>
</dbReference>
<dbReference type="CDD" id="cd00085">
    <property type="entry name" value="HNHc"/>
    <property type="match status" value="1"/>
</dbReference>
<sequence>MPVSAKKPCGYPGCNVLVRCGNRCDHHKKVQKELHDKHRGSSSERGYGAKWRKERDKYLVSHPYCCEHLKQNKYVIATVVDHKIPHRLYEAKQTGDRNLILAAMRLFWDRKNWQPMCKPCHDRKTFIEDGAFSRPRGGSKV</sequence>
<evidence type="ECO:0000313" key="2">
    <source>
        <dbReference type="EMBL" id="SEN43708.1"/>
    </source>
</evidence>
<reference evidence="2 3" key="1">
    <citation type="submission" date="2016-10" db="EMBL/GenBank/DDBJ databases">
        <authorList>
            <person name="de Groot N.N."/>
        </authorList>
    </citation>
    <scope>NUCLEOTIDE SEQUENCE [LARGE SCALE GENOMIC DNA]</scope>
    <source>
        <strain evidence="2 3">Nm22</strain>
    </source>
</reference>
<dbReference type="OrthoDB" id="5292295at2"/>
<gene>
    <name evidence="2" type="ORF">SAMN05216325_11838</name>
</gene>
<protein>
    <submittedName>
        <fullName evidence="2">5-methylcytosine-specific restriction enzyme A</fullName>
    </submittedName>
</protein>
<name>A0A1H8GK70_9PROT</name>
<evidence type="ECO:0000259" key="1">
    <source>
        <dbReference type="SMART" id="SM00507"/>
    </source>
</evidence>